<feature type="domain" description="SHSP" evidence="4">
    <location>
        <begin position="34"/>
        <end position="145"/>
    </location>
</feature>
<evidence type="ECO:0000256" key="3">
    <source>
        <dbReference type="RuleBase" id="RU003616"/>
    </source>
</evidence>
<dbReference type="SUPFAM" id="SSF49764">
    <property type="entry name" value="HSP20-like chaperones"/>
    <property type="match status" value="1"/>
</dbReference>
<keyword evidence="1" id="KW-0346">Stress response</keyword>
<dbReference type="RefSeq" id="WP_262596979.1">
    <property type="nucleotide sequence ID" value="NZ_CP103300.1"/>
</dbReference>
<evidence type="ECO:0000256" key="1">
    <source>
        <dbReference type="ARBA" id="ARBA00023016"/>
    </source>
</evidence>
<reference evidence="5" key="1">
    <citation type="submission" date="2022-10" db="EMBL/GenBank/DDBJ databases">
        <title>Completed Genome Sequence of two octocoral isolated bacterium, Endozoicomonas euniceicola EF212T and Endozoicomonas gorgoniicola PS125T.</title>
        <authorList>
            <person name="Chiou Y.-J."/>
            <person name="Chen Y.-H."/>
        </authorList>
    </citation>
    <scope>NUCLEOTIDE SEQUENCE</scope>
    <source>
        <strain evidence="5">EF212</strain>
    </source>
</reference>
<dbReference type="Pfam" id="PF00011">
    <property type="entry name" value="HSP20"/>
    <property type="match status" value="1"/>
</dbReference>
<comment type="similarity">
    <text evidence="2 3">Belongs to the small heat shock protein (HSP20) family.</text>
</comment>
<dbReference type="EMBL" id="CP103300">
    <property type="protein sequence ID" value="UYM15123.1"/>
    <property type="molecule type" value="Genomic_DNA"/>
</dbReference>
<protein>
    <submittedName>
        <fullName evidence="5">Hsp20 family protein</fullName>
    </submittedName>
</protein>
<dbReference type="Proteomes" id="UP001163255">
    <property type="component" value="Chromosome"/>
</dbReference>
<evidence type="ECO:0000313" key="5">
    <source>
        <dbReference type="EMBL" id="UYM15123.1"/>
    </source>
</evidence>
<evidence type="ECO:0000256" key="2">
    <source>
        <dbReference type="PROSITE-ProRule" id="PRU00285"/>
    </source>
</evidence>
<gene>
    <name evidence="5" type="ORF">NX720_19985</name>
</gene>
<dbReference type="PANTHER" id="PTHR47062">
    <property type="match status" value="1"/>
</dbReference>
<keyword evidence="6" id="KW-1185">Reference proteome</keyword>
<evidence type="ECO:0000259" key="4">
    <source>
        <dbReference type="PROSITE" id="PS01031"/>
    </source>
</evidence>
<dbReference type="InterPro" id="IPR037913">
    <property type="entry name" value="ACD_IbpA/B"/>
</dbReference>
<sequence>MRTIDVDFSPLYRSAIGFDRVAHLLEGMASSHQNSKQGGYPPYNIELLAENQYRITMAVAGFAEDELDIESRENVLVVQGKKQTDDTERQYLHQGIAERNFERKFQLADYVKVTGAQMDNGLLHIELEREIPEAMKPRKISISGQRMLEAETE</sequence>
<dbReference type="InterPro" id="IPR008978">
    <property type="entry name" value="HSP20-like_chaperone"/>
</dbReference>
<proteinExistence type="inferred from homology"/>
<name>A0ABY6GQU4_9GAMM</name>
<dbReference type="PROSITE" id="PS01031">
    <property type="entry name" value="SHSP"/>
    <property type="match status" value="1"/>
</dbReference>
<dbReference type="Gene3D" id="2.60.40.790">
    <property type="match status" value="1"/>
</dbReference>
<dbReference type="InterPro" id="IPR002068">
    <property type="entry name" value="A-crystallin/Hsp20_dom"/>
</dbReference>
<dbReference type="PANTHER" id="PTHR47062:SF1">
    <property type="entry name" value="SMALL HEAT SHOCK PROTEIN IBPA"/>
    <property type="match status" value="1"/>
</dbReference>
<dbReference type="CDD" id="cd06470">
    <property type="entry name" value="ACD_IbpA-B_like"/>
    <property type="match status" value="1"/>
</dbReference>
<evidence type="ECO:0000313" key="6">
    <source>
        <dbReference type="Proteomes" id="UP001163255"/>
    </source>
</evidence>
<organism evidence="5 6">
    <name type="scientific">Endozoicomonas euniceicola</name>
    <dbReference type="NCBI Taxonomy" id="1234143"/>
    <lineage>
        <taxon>Bacteria</taxon>
        <taxon>Pseudomonadati</taxon>
        <taxon>Pseudomonadota</taxon>
        <taxon>Gammaproteobacteria</taxon>
        <taxon>Oceanospirillales</taxon>
        <taxon>Endozoicomonadaceae</taxon>
        <taxon>Endozoicomonas</taxon>
    </lineage>
</organism>
<accession>A0ABY6GQU4</accession>